<evidence type="ECO:0000313" key="3">
    <source>
        <dbReference type="EMBL" id="GAO30430.1"/>
    </source>
</evidence>
<keyword evidence="3" id="KW-0548">Nucleotidyltransferase</keyword>
<gene>
    <name evidence="3" type="ORF">JCM15548_12698</name>
</gene>
<dbReference type="OrthoDB" id="6290225at2"/>
<keyword evidence="4" id="KW-1185">Reference proteome</keyword>
<accession>A0A0E9LZZ6</accession>
<protein>
    <submittedName>
        <fullName evidence="3">N-acetylneuraminate cytidylyltransferase</fullName>
    </submittedName>
</protein>
<proteinExistence type="predicted"/>
<dbReference type="EMBL" id="BAZW01000023">
    <property type="protein sequence ID" value="GAO30430.1"/>
    <property type="molecule type" value="Genomic_DNA"/>
</dbReference>
<evidence type="ECO:0000313" key="4">
    <source>
        <dbReference type="Proteomes" id="UP000032900"/>
    </source>
</evidence>
<dbReference type="STRING" id="1236989.JCM15548_12698"/>
<feature type="binding site" evidence="2">
    <location>
        <position position="150"/>
    </location>
    <ligand>
        <name>substrate</name>
    </ligand>
</feature>
<dbReference type="Proteomes" id="UP000032900">
    <property type="component" value="Unassembled WGS sequence"/>
</dbReference>
<feature type="active site" description="Proton acceptor" evidence="1">
    <location>
        <position position="20"/>
    </location>
</feature>
<dbReference type="Gene3D" id="3.40.50.2000">
    <property type="entry name" value="Glycogen Phosphorylase B"/>
    <property type="match status" value="1"/>
</dbReference>
<sequence>MAKGTIIFRADGGANLGMGHFIRSLALAEMLNQAFNCIFATRNPSEYQLKEISSVCHKYINLSNDDEHYLQFLNILTGNEIVVLDNYFFSTDYQRAIRAKGCKLVCIDDLNEIHFVADMIINHSIGADPSVYSKETYTKVLTGLDFALLRQPYFQDDASFDEKKYGAVIIMGGTDPLDLSSKTLHILNQIKFPKPIVVVGKVNSTFHGNNSINVSHFEHLSSFQILSLMRTSEFGLLPASTVSIEACAARLPFICGYFVENQKKNYDSIKEQELAICIGDWTKIGSLSLCAAIKKITTPDTIRRVTKNQVKMLDRKSNIRLVNAFLEL</sequence>
<dbReference type="RefSeq" id="WP_062125421.1">
    <property type="nucleotide sequence ID" value="NZ_BAZW01000023.1"/>
</dbReference>
<dbReference type="NCBIfam" id="TIGR03590">
    <property type="entry name" value="PseG"/>
    <property type="match status" value="1"/>
</dbReference>
<dbReference type="Gene3D" id="3.40.50.11190">
    <property type="match status" value="1"/>
</dbReference>
<name>A0A0E9LZZ6_9BACT</name>
<evidence type="ECO:0000256" key="1">
    <source>
        <dbReference type="PIRSR" id="PIRSR620023-1"/>
    </source>
</evidence>
<feature type="binding site" evidence="2">
    <location>
        <position position="245"/>
    </location>
    <ligand>
        <name>substrate</name>
    </ligand>
</feature>
<evidence type="ECO:0000256" key="2">
    <source>
        <dbReference type="PIRSR" id="PIRSR620023-2"/>
    </source>
</evidence>
<organism evidence="3 4">
    <name type="scientific">Geofilum rubicundum JCM 15548</name>
    <dbReference type="NCBI Taxonomy" id="1236989"/>
    <lineage>
        <taxon>Bacteria</taxon>
        <taxon>Pseudomonadati</taxon>
        <taxon>Bacteroidota</taxon>
        <taxon>Bacteroidia</taxon>
        <taxon>Marinilabiliales</taxon>
        <taxon>Marinilabiliaceae</taxon>
        <taxon>Geofilum</taxon>
    </lineage>
</organism>
<keyword evidence="3" id="KW-0808">Transferase</keyword>
<dbReference type="GO" id="GO:0016779">
    <property type="term" value="F:nucleotidyltransferase activity"/>
    <property type="evidence" value="ECO:0007669"/>
    <property type="project" value="UniProtKB-KW"/>
</dbReference>
<dbReference type="InterPro" id="IPR020023">
    <property type="entry name" value="PseG"/>
</dbReference>
<dbReference type="AlphaFoldDB" id="A0A0E9LZZ6"/>
<comment type="caution">
    <text evidence="3">The sequence shown here is derived from an EMBL/GenBank/DDBJ whole genome shotgun (WGS) entry which is preliminary data.</text>
</comment>
<reference evidence="3 4" key="1">
    <citation type="journal article" date="2015" name="Microbes Environ.">
        <title>Distribution and evolution of nitrogen fixation genes in the phylum bacteroidetes.</title>
        <authorList>
            <person name="Inoue J."/>
            <person name="Oshima K."/>
            <person name="Suda W."/>
            <person name="Sakamoto M."/>
            <person name="Iino T."/>
            <person name="Noda S."/>
            <person name="Hongoh Y."/>
            <person name="Hattori M."/>
            <person name="Ohkuma M."/>
        </authorList>
    </citation>
    <scope>NUCLEOTIDE SEQUENCE [LARGE SCALE GENOMIC DNA]</scope>
    <source>
        <strain evidence="3">JCM 15548</strain>
    </source>
</reference>